<dbReference type="EMBL" id="WVIE01000027">
    <property type="protein sequence ID" value="NDJ19246.1"/>
    <property type="molecule type" value="Genomic_DNA"/>
</dbReference>
<dbReference type="AlphaFoldDB" id="A0A8J7Z6V4"/>
<proteinExistence type="predicted"/>
<accession>A0A8J7Z6V4</accession>
<keyword evidence="2" id="KW-1185">Reference proteome</keyword>
<organism evidence="1 2">
    <name type="scientific">Myxacorys almedinensis A</name>
    <dbReference type="NCBI Taxonomy" id="2690445"/>
    <lineage>
        <taxon>Bacteria</taxon>
        <taxon>Bacillati</taxon>
        <taxon>Cyanobacteriota</taxon>
        <taxon>Cyanophyceae</taxon>
        <taxon>Leptolyngbyales</taxon>
        <taxon>Leptolyngbyaceae</taxon>
        <taxon>Myxacorys</taxon>
        <taxon>Myxacorys almedinensis</taxon>
    </lineage>
</organism>
<dbReference type="RefSeq" id="WP_162424771.1">
    <property type="nucleotide sequence ID" value="NZ_WVIE01000027.1"/>
</dbReference>
<protein>
    <submittedName>
        <fullName evidence="1">Uncharacterized protein</fullName>
    </submittedName>
</protein>
<evidence type="ECO:0000313" key="1">
    <source>
        <dbReference type="EMBL" id="NDJ19246.1"/>
    </source>
</evidence>
<dbReference type="Proteomes" id="UP000646053">
    <property type="component" value="Unassembled WGS sequence"/>
</dbReference>
<sequence length="74" mass="8484">MRYWQLGGYSKICARWLEGSTLPDSTIAKFNDPETRYYQQAGDSELSASLSALNIYQSQRDRGRPEGFIQLHPN</sequence>
<comment type="caution">
    <text evidence="1">The sequence shown here is derived from an EMBL/GenBank/DDBJ whole genome shotgun (WGS) entry which is preliminary data.</text>
</comment>
<gene>
    <name evidence="1" type="ORF">GS601_18450</name>
</gene>
<evidence type="ECO:0000313" key="2">
    <source>
        <dbReference type="Proteomes" id="UP000646053"/>
    </source>
</evidence>
<name>A0A8J7Z6V4_9CYAN</name>
<reference evidence="1" key="1">
    <citation type="submission" date="2019-12" db="EMBL/GenBank/DDBJ databases">
        <title>High-Quality draft genome sequences of three cyanobacteria isolated from the limestone walls of the Old Cathedral of Coimbra.</title>
        <authorList>
            <person name="Tiago I."/>
            <person name="Soares F."/>
            <person name="Portugal A."/>
        </authorList>
    </citation>
    <scope>NUCLEOTIDE SEQUENCE</scope>
    <source>
        <strain evidence="1">A</strain>
    </source>
</reference>